<protein>
    <submittedName>
        <fullName evidence="3">Uncharacterized protein</fullName>
    </submittedName>
</protein>
<feature type="compositionally biased region" description="Low complexity" evidence="1">
    <location>
        <begin position="206"/>
        <end position="221"/>
    </location>
</feature>
<name>A0ABP1QBG8_9HEXA</name>
<evidence type="ECO:0000313" key="3">
    <source>
        <dbReference type="EMBL" id="CAL8096823.1"/>
    </source>
</evidence>
<feature type="compositionally biased region" description="Low complexity" evidence="1">
    <location>
        <begin position="177"/>
        <end position="189"/>
    </location>
</feature>
<organism evidence="3 4">
    <name type="scientific">Orchesella dallaii</name>
    <dbReference type="NCBI Taxonomy" id="48710"/>
    <lineage>
        <taxon>Eukaryota</taxon>
        <taxon>Metazoa</taxon>
        <taxon>Ecdysozoa</taxon>
        <taxon>Arthropoda</taxon>
        <taxon>Hexapoda</taxon>
        <taxon>Collembola</taxon>
        <taxon>Entomobryomorpha</taxon>
        <taxon>Entomobryoidea</taxon>
        <taxon>Orchesellidae</taxon>
        <taxon>Orchesellinae</taxon>
        <taxon>Orchesella</taxon>
    </lineage>
</organism>
<evidence type="ECO:0000313" key="4">
    <source>
        <dbReference type="Proteomes" id="UP001642540"/>
    </source>
</evidence>
<keyword evidence="4" id="KW-1185">Reference proteome</keyword>
<feature type="compositionally biased region" description="Basic and acidic residues" evidence="1">
    <location>
        <begin position="144"/>
        <end position="165"/>
    </location>
</feature>
<feature type="compositionally biased region" description="Polar residues" evidence="1">
    <location>
        <begin position="51"/>
        <end position="69"/>
    </location>
</feature>
<feature type="compositionally biased region" description="Basic and acidic residues" evidence="1">
    <location>
        <begin position="82"/>
        <end position="104"/>
    </location>
</feature>
<evidence type="ECO:0000256" key="2">
    <source>
        <dbReference type="SAM" id="Phobius"/>
    </source>
</evidence>
<keyword evidence="2" id="KW-0472">Membrane</keyword>
<dbReference type="Proteomes" id="UP001642540">
    <property type="component" value="Unassembled WGS sequence"/>
</dbReference>
<reference evidence="3 4" key="1">
    <citation type="submission" date="2024-08" db="EMBL/GenBank/DDBJ databases">
        <authorList>
            <person name="Cucini C."/>
            <person name="Frati F."/>
        </authorList>
    </citation>
    <scope>NUCLEOTIDE SEQUENCE [LARGE SCALE GENOMIC DNA]</scope>
</reference>
<dbReference type="EMBL" id="CAXLJM020000028">
    <property type="protein sequence ID" value="CAL8096823.1"/>
    <property type="molecule type" value="Genomic_DNA"/>
</dbReference>
<gene>
    <name evidence="3" type="ORF">ODALV1_LOCUS9459</name>
</gene>
<feature type="region of interest" description="Disordered" evidence="1">
    <location>
        <begin position="51"/>
        <end position="308"/>
    </location>
</feature>
<keyword evidence="2" id="KW-0812">Transmembrane</keyword>
<feature type="compositionally biased region" description="Basic residues" evidence="1">
    <location>
        <begin position="298"/>
        <end position="308"/>
    </location>
</feature>
<feature type="transmembrane region" description="Helical" evidence="2">
    <location>
        <begin position="12"/>
        <end position="32"/>
    </location>
</feature>
<keyword evidence="2" id="KW-1133">Transmembrane helix</keyword>
<evidence type="ECO:0000256" key="1">
    <source>
        <dbReference type="SAM" id="MobiDB-lite"/>
    </source>
</evidence>
<feature type="compositionally biased region" description="Basic and acidic residues" evidence="1">
    <location>
        <begin position="227"/>
        <end position="239"/>
    </location>
</feature>
<comment type="caution">
    <text evidence="3">The sequence shown here is derived from an EMBL/GenBank/DDBJ whole genome shotgun (WGS) entry which is preliminary data.</text>
</comment>
<feature type="compositionally biased region" description="Basic and acidic residues" evidence="1">
    <location>
        <begin position="115"/>
        <end position="124"/>
    </location>
</feature>
<sequence>MDYLAASGLEPQLAIPVIVVVVGALLVYVFGFQQSEEPSLEHLAVLQSTSSYKARSVSNTKSKSNSAPNKTKDKPAQNGNVVHEKARPVEKKKEVSTSNKENKPPKVIQTSSKKAKQDAVRPEDFDSGDWIQATSRKDKKKQVKKDEPKEIPSSPEKSRDLEKPKVAAVEETILQETQVQVQSQTTQTTPKVSPEKKAKKGAKDVSTTTGSSGPSSQEPSPVKQKAKVTETIKQQENKVPEVVTVNGVSEESEESSDASPSKKLSVSEDAPATEPKKGVVAFDEMGENVDAWEEAKSRGNKKRRARKD</sequence>
<proteinExistence type="predicted"/>
<accession>A0ABP1QBG8</accession>